<dbReference type="SUPFAM" id="SSF47413">
    <property type="entry name" value="lambda repressor-like DNA-binding domains"/>
    <property type="match status" value="1"/>
</dbReference>
<gene>
    <name evidence="2" type="ORF">SAMN05421849_2230</name>
</gene>
<keyword evidence="3" id="KW-1185">Reference proteome</keyword>
<protein>
    <submittedName>
        <fullName evidence="2">Cro/C1-type HTH DNA-binding domain-containing protein</fullName>
    </submittedName>
</protein>
<reference evidence="2 3" key="1">
    <citation type="submission" date="2017-01" db="EMBL/GenBank/DDBJ databases">
        <authorList>
            <person name="Mah S.A."/>
            <person name="Swanson W.J."/>
            <person name="Moy G.W."/>
            <person name="Vacquier V.D."/>
        </authorList>
    </citation>
    <scope>NUCLEOTIDE SEQUENCE [LARGE SCALE GENOMIC DNA]</scope>
    <source>
        <strain evidence="2 3">DSM 21219</strain>
    </source>
</reference>
<proteinExistence type="predicted"/>
<dbReference type="Gene3D" id="1.10.260.40">
    <property type="entry name" value="lambda repressor-like DNA-binding domains"/>
    <property type="match status" value="1"/>
</dbReference>
<dbReference type="OrthoDB" id="8902678at2"/>
<dbReference type="PROSITE" id="PS50943">
    <property type="entry name" value="HTH_CROC1"/>
    <property type="match status" value="1"/>
</dbReference>
<keyword evidence="2" id="KW-0238">DNA-binding</keyword>
<evidence type="ECO:0000313" key="2">
    <source>
        <dbReference type="EMBL" id="SIT85002.1"/>
    </source>
</evidence>
<evidence type="ECO:0000259" key="1">
    <source>
        <dbReference type="PROSITE" id="PS50943"/>
    </source>
</evidence>
<dbReference type="RefSeq" id="WP_076649900.1">
    <property type="nucleotide sequence ID" value="NZ_FTPS01000001.1"/>
</dbReference>
<organism evidence="2 3">
    <name type="scientific">Pontibaca methylaminivorans</name>
    <dbReference type="NCBI Taxonomy" id="515897"/>
    <lineage>
        <taxon>Bacteria</taxon>
        <taxon>Pseudomonadati</taxon>
        <taxon>Pseudomonadota</taxon>
        <taxon>Alphaproteobacteria</taxon>
        <taxon>Rhodobacterales</taxon>
        <taxon>Roseobacteraceae</taxon>
        <taxon>Pontibaca</taxon>
    </lineage>
</organism>
<dbReference type="AlphaFoldDB" id="A0A1R3X6C6"/>
<dbReference type="EMBL" id="FTPS01000001">
    <property type="protein sequence ID" value="SIT85002.1"/>
    <property type="molecule type" value="Genomic_DNA"/>
</dbReference>
<dbReference type="STRING" id="515897.SAMN05421849_2230"/>
<dbReference type="Pfam" id="PF13560">
    <property type="entry name" value="HTH_31"/>
    <property type="match status" value="1"/>
</dbReference>
<name>A0A1R3X6C6_9RHOB</name>
<dbReference type="InterPro" id="IPR010982">
    <property type="entry name" value="Lambda_DNA-bd_dom_sf"/>
</dbReference>
<evidence type="ECO:0000313" key="3">
    <source>
        <dbReference type="Proteomes" id="UP000192455"/>
    </source>
</evidence>
<accession>A0A1R3X6C6</accession>
<dbReference type="Proteomes" id="UP000192455">
    <property type="component" value="Unassembled WGS sequence"/>
</dbReference>
<sequence length="265" mass="30017">MVKTAQSPVQLRSVFGNNLRTLIRARGSISEQARELGLNRTQINRFLNGESFPRPDVLHRICTTFGVDARVLLEPLDHGQRREPVLNGPVLSDFIGPSLGDVDEETFPSGLYRFSRQHPARPDQFLVGLVLVFRSAGTCYLRGYEPREALREQGLRPMGPAREFRGLVMRQEDGIAALVSRRNGMTTSFIHLARVASFENNFWLGYTARPTRESPAELRTTRLVYEHLGRNRAAVMQAARAAGYVTRAALLPFHRHLLQIDRPFR</sequence>
<feature type="domain" description="HTH cro/C1-type" evidence="1">
    <location>
        <begin position="19"/>
        <end position="72"/>
    </location>
</feature>
<dbReference type="GO" id="GO:0003677">
    <property type="term" value="F:DNA binding"/>
    <property type="evidence" value="ECO:0007669"/>
    <property type="project" value="UniProtKB-KW"/>
</dbReference>
<dbReference type="CDD" id="cd00093">
    <property type="entry name" value="HTH_XRE"/>
    <property type="match status" value="1"/>
</dbReference>
<dbReference type="InterPro" id="IPR001387">
    <property type="entry name" value="Cro/C1-type_HTH"/>
</dbReference>